<organism evidence="10 11">
    <name type="scientific">Rhizobium loti</name>
    <name type="common">Mesorhizobium loti</name>
    <dbReference type="NCBI Taxonomy" id="381"/>
    <lineage>
        <taxon>Bacteria</taxon>
        <taxon>Pseudomonadati</taxon>
        <taxon>Pseudomonadota</taxon>
        <taxon>Alphaproteobacteria</taxon>
        <taxon>Hyphomicrobiales</taxon>
        <taxon>Phyllobacteriaceae</taxon>
        <taxon>Mesorhizobium</taxon>
    </lineage>
</organism>
<dbReference type="Gene3D" id="3.40.50.300">
    <property type="entry name" value="P-loop containing nucleotide triphosphate hydrolases"/>
    <property type="match status" value="1"/>
</dbReference>
<dbReference type="SUPFAM" id="SSF52540">
    <property type="entry name" value="P-loop containing nucleoside triphosphate hydrolases"/>
    <property type="match status" value="1"/>
</dbReference>
<evidence type="ECO:0000256" key="8">
    <source>
        <dbReference type="ARBA" id="ARBA00023136"/>
    </source>
</evidence>
<dbReference type="InterPro" id="IPR003593">
    <property type="entry name" value="AAA+_ATPase"/>
</dbReference>
<evidence type="ECO:0000256" key="3">
    <source>
        <dbReference type="ARBA" id="ARBA00022448"/>
    </source>
</evidence>
<keyword evidence="7" id="KW-1278">Translocase</keyword>
<evidence type="ECO:0000256" key="6">
    <source>
        <dbReference type="ARBA" id="ARBA00022840"/>
    </source>
</evidence>
<dbReference type="PANTHER" id="PTHR43875">
    <property type="entry name" value="MALTODEXTRIN IMPORT ATP-BINDING PROTEIN MSMX"/>
    <property type="match status" value="1"/>
</dbReference>
<dbReference type="AlphaFoldDB" id="A0A1A5IEF2"/>
<keyword evidence="8" id="KW-0472">Membrane</keyword>
<evidence type="ECO:0000256" key="2">
    <source>
        <dbReference type="ARBA" id="ARBA00005417"/>
    </source>
</evidence>
<accession>A0A1A5IEF2</accession>
<dbReference type="InterPro" id="IPR003439">
    <property type="entry name" value="ABC_transporter-like_ATP-bd"/>
</dbReference>
<dbReference type="InterPro" id="IPR047641">
    <property type="entry name" value="ABC_transpr_MalK/UgpC-like"/>
</dbReference>
<proteinExistence type="inferred from homology"/>
<keyword evidence="5" id="KW-0547">Nucleotide-binding</keyword>
<dbReference type="Pfam" id="PF00005">
    <property type="entry name" value="ABC_tran"/>
    <property type="match status" value="1"/>
</dbReference>
<dbReference type="GO" id="GO:0055052">
    <property type="term" value="C:ATP-binding cassette (ABC) transporter complex, substrate-binding subunit-containing"/>
    <property type="evidence" value="ECO:0007669"/>
    <property type="project" value="TreeGrafter"/>
</dbReference>
<dbReference type="Proteomes" id="UP000093748">
    <property type="component" value="Unassembled WGS sequence"/>
</dbReference>
<reference evidence="11" key="1">
    <citation type="submission" date="2016-06" db="EMBL/GenBank/DDBJ databases">
        <title>NZP2037 Pacbio-Illumina hybrid assembly.</title>
        <authorList>
            <person name="Ramsay J.P."/>
        </authorList>
    </citation>
    <scope>NUCLEOTIDE SEQUENCE [LARGE SCALE GENOMIC DNA]</scope>
    <source>
        <strain evidence="11">R7ANS::ICEMlSym2042</strain>
    </source>
</reference>
<dbReference type="OrthoDB" id="9767663at2"/>
<evidence type="ECO:0000256" key="5">
    <source>
        <dbReference type="ARBA" id="ARBA00022741"/>
    </source>
</evidence>
<dbReference type="InterPro" id="IPR027417">
    <property type="entry name" value="P-loop_NTPase"/>
</dbReference>
<evidence type="ECO:0000256" key="4">
    <source>
        <dbReference type="ARBA" id="ARBA00022475"/>
    </source>
</evidence>
<dbReference type="Gene3D" id="2.40.50.100">
    <property type="match status" value="1"/>
</dbReference>
<dbReference type="EMBL" id="LZTJ01000012">
    <property type="protein sequence ID" value="OBP77351.1"/>
    <property type="molecule type" value="Genomic_DNA"/>
</dbReference>
<dbReference type="SUPFAM" id="SSF50331">
    <property type="entry name" value="MOP-like"/>
    <property type="match status" value="1"/>
</dbReference>
<comment type="subcellular location">
    <subcellularLocation>
        <location evidence="1">Cell inner membrane</location>
        <topology evidence="1">Peripheral membrane protein</topology>
    </subcellularLocation>
</comment>
<dbReference type="PANTHER" id="PTHR43875:SF15">
    <property type="entry name" value="TREHALOSE IMPORT ATP-BINDING PROTEIN SUGC"/>
    <property type="match status" value="1"/>
</dbReference>
<dbReference type="SMART" id="SM00382">
    <property type="entry name" value="AAA"/>
    <property type="match status" value="1"/>
</dbReference>
<protein>
    <submittedName>
        <fullName evidence="10">ABC transporter ATP-binding protein</fullName>
    </submittedName>
</protein>
<name>A0A1A5IEF2_RHILI</name>
<dbReference type="GeneID" id="66685411"/>
<keyword evidence="4" id="KW-1003">Cell membrane</keyword>
<comment type="similarity">
    <text evidence="2">Belongs to the ABC transporter superfamily.</text>
</comment>
<dbReference type="PROSITE" id="PS50893">
    <property type="entry name" value="ABC_TRANSPORTER_2"/>
    <property type="match status" value="1"/>
</dbReference>
<evidence type="ECO:0000313" key="10">
    <source>
        <dbReference type="EMBL" id="OBP77351.1"/>
    </source>
</evidence>
<evidence type="ECO:0000313" key="11">
    <source>
        <dbReference type="Proteomes" id="UP000093748"/>
    </source>
</evidence>
<dbReference type="GO" id="GO:0140359">
    <property type="term" value="F:ABC-type transporter activity"/>
    <property type="evidence" value="ECO:0007669"/>
    <property type="project" value="UniProtKB-ARBA"/>
</dbReference>
<gene>
    <name evidence="10" type="ORF">BAE39_15195</name>
</gene>
<feature type="domain" description="ABC transporter" evidence="9">
    <location>
        <begin position="4"/>
        <end position="234"/>
    </location>
</feature>
<keyword evidence="3" id="KW-0813">Transport</keyword>
<evidence type="ECO:0000259" key="9">
    <source>
        <dbReference type="PROSITE" id="PS50893"/>
    </source>
</evidence>
<evidence type="ECO:0000256" key="7">
    <source>
        <dbReference type="ARBA" id="ARBA00022967"/>
    </source>
</evidence>
<dbReference type="FunFam" id="3.40.50.300:FF:000042">
    <property type="entry name" value="Maltose/maltodextrin ABC transporter, ATP-binding protein"/>
    <property type="match status" value="1"/>
</dbReference>
<comment type="caution">
    <text evidence="10">The sequence shown here is derived from an EMBL/GenBank/DDBJ whole genome shotgun (WGS) entry which is preliminary data.</text>
</comment>
<evidence type="ECO:0000256" key="1">
    <source>
        <dbReference type="ARBA" id="ARBA00004417"/>
    </source>
</evidence>
<dbReference type="GO" id="GO:0016887">
    <property type="term" value="F:ATP hydrolysis activity"/>
    <property type="evidence" value="ECO:0007669"/>
    <property type="project" value="InterPro"/>
</dbReference>
<keyword evidence="6 10" id="KW-0067">ATP-binding</keyword>
<dbReference type="RefSeq" id="WP_010914715.1">
    <property type="nucleotide sequence ID" value="NZ_LZTH01000012.1"/>
</dbReference>
<dbReference type="GO" id="GO:0005524">
    <property type="term" value="F:ATP binding"/>
    <property type="evidence" value="ECO:0007669"/>
    <property type="project" value="UniProtKB-KW"/>
</dbReference>
<sequence>MASLELKNIVKRYKSQTVLDNLSLTVADGETLVLFGPSGAGKTVLLRLVAGVIDPDEGKIFIGGDDMTDVDAEYRGVGMAFQNFALFPHMSAFDNIATPLEAKRSSPGAIKAGVESVAKLLKIAHVLSHKPRALSNGQKQRTALARALVGSPPLLLLDDPLRNVDAKLRFEMRLELPRLLADRGATVVYVTQDYKEAMALGDRIAVMSQGVIRQLGTPEQIYREPANIEIARLFGDPTINLLDVKPARDTRGIYVGLSNVQVHLAGAYDAAVGRDCVIGLRPEALSFVEEGIPGAIPVTVEAETPLNEKIVTLVRTVRGREVLVSRPAGTPGRSEGKAHIAVDGKSALLFDHASGDRIGSKNVVALRNGEAA</sequence>
<dbReference type="InterPro" id="IPR008995">
    <property type="entry name" value="Mo/tungstate-bd_C_term_dom"/>
</dbReference>